<evidence type="ECO:0000313" key="2">
    <source>
        <dbReference type="WBParaSite" id="JU765_v2.g9800.t1"/>
    </source>
</evidence>
<accession>A0AC34RT59</accession>
<name>A0AC34RT59_9BILA</name>
<proteinExistence type="predicted"/>
<organism evidence="1 2">
    <name type="scientific">Panagrolaimus sp. JU765</name>
    <dbReference type="NCBI Taxonomy" id="591449"/>
    <lineage>
        <taxon>Eukaryota</taxon>
        <taxon>Metazoa</taxon>
        <taxon>Ecdysozoa</taxon>
        <taxon>Nematoda</taxon>
        <taxon>Chromadorea</taxon>
        <taxon>Rhabditida</taxon>
        <taxon>Tylenchina</taxon>
        <taxon>Panagrolaimomorpha</taxon>
        <taxon>Panagrolaimoidea</taxon>
        <taxon>Panagrolaimidae</taxon>
        <taxon>Panagrolaimus</taxon>
    </lineage>
</organism>
<dbReference type="WBParaSite" id="JU765_v2.g9800.t1">
    <property type="protein sequence ID" value="JU765_v2.g9800.t1"/>
    <property type="gene ID" value="JU765_v2.g9800"/>
</dbReference>
<sequence length="228" mass="27075">MSNSNSDNGNFACLNRLEGTSGQEQGGLFIPKKSKPDNDDHLFKKPSLFGLDKLARAKKEENLRKHGSVEDTPGITDSVRNKIDDLKDERYRQKQRGIHQSKEEKRKRSKSRSRSPQRRHEKHRRRKDDRRDRDHDRHRDYDRSDRHRSSRHDDSDRRREREWETPKYDVAAATPSKLSWDDGKKFGSARGWTPRHNAIDEKERSLESAWRSYQDRKRGKNYVKNEAV</sequence>
<evidence type="ECO:0000313" key="1">
    <source>
        <dbReference type="Proteomes" id="UP000887576"/>
    </source>
</evidence>
<dbReference type="Proteomes" id="UP000887576">
    <property type="component" value="Unplaced"/>
</dbReference>
<reference evidence="2" key="1">
    <citation type="submission" date="2022-11" db="UniProtKB">
        <authorList>
            <consortium name="WormBaseParasite"/>
        </authorList>
    </citation>
    <scope>IDENTIFICATION</scope>
</reference>
<protein>
    <submittedName>
        <fullName evidence="2">Pre-mRNA-splicing factor 38B</fullName>
    </submittedName>
</protein>